<feature type="compositionally biased region" description="Low complexity" evidence="1">
    <location>
        <begin position="494"/>
        <end position="514"/>
    </location>
</feature>
<feature type="compositionally biased region" description="Polar residues" evidence="1">
    <location>
        <begin position="945"/>
        <end position="956"/>
    </location>
</feature>
<keyword evidence="3" id="KW-1185">Reference proteome</keyword>
<feature type="region of interest" description="Disordered" evidence="1">
    <location>
        <begin position="747"/>
        <end position="774"/>
    </location>
</feature>
<gene>
    <name evidence="2" type="ORF">M378DRAFT_176734</name>
</gene>
<feature type="compositionally biased region" description="Polar residues" evidence="1">
    <location>
        <begin position="534"/>
        <end position="557"/>
    </location>
</feature>
<feature type="region of interest" description="Disordered" evidence="1">
    <location>
        <begin position="1096"/>
        <end position="1248"/>
    </location>
</feature>
<dbReference type="EMBL" id="KN818228">
    <property type="protein sequence ID" value="KIL68589.1"/>
    <property type="molecule type" value="Genomic_DNA"/>
</dbReference>
<evidence type="ECO:0000313" key="3">
    <source>
        <dbReference type="Proteomes" id="UP000054549"/>
    </source>
</evidence>
<name>A0A0C2TN39_AMAMK</name>
<feature type="region of interest" description="Disordered" evidence="1">
    <location>
        <begin position="1416"/>
        <end position="1443"/>
    </location>
</feature>
<feature type="region of interest" description="Disordered" evidence="1">
    <location>
        <begin position="1001"/>
        <end position="1047"/>
    </location>
</feature>
<feature type="compositionally biased region" description="Polar residues" evidence="1">
    <location>
        <begin position="756"/>
        <end position="769"/>
    </location>
</feature>
<dbReference type="Proteomes" id="UP000054549">
    <property type="component" value="Unassembled WGS sequence"/>
</dbReference>
<feature type="compositionally biased region" description="Low complexity" evidence="1">
    <location>
        <begin position="449"/>
        <end position="466"/>
    </location>
</feature>
<feature type="compositionally biased region" description="Low complexity" evidence="1">
    <location>
        <begin position="135"/>
        <end position="146"/>
    </location>
</feature>
<feature type="compositionally biased region" description="Polar residues" evidence="1">
    <location>
        <begin position="1012"/>
        <end position="1047"/>
    </location>
</feature>
<protein>
    <submittedName>
        <fullName evidence="2">Uncharacterized protein</fullName>
    </submittedName>
</protein>
<feature type="compositionally biased region" description="Basic and acidic residues" evidence="1">
    <location>
        <begin position="1142"/>
        <end position="1167"/>
    </location>
</feature>
<organism evidence="2 3">
    <name type="scientific">Amanita muscaria (strain Koide BX008)</name>
    <dbReference type="NCBI Taxonomy" id="946122"/>
    <lineage>
        <taxon>Eukaryota</taxon>
        <taxon>Fungi</taxon>
        <taxon>Dikarya</taxon>
        <taxon>Basidiomycota</taxon>
        <taxon>Agaricomycotina</taxon>
        <taxon>Agaricomycetes</taxon>
        <taxon>Agaricomycetidae</taxon>
        <taxon>Agaricales</taxon>
        <taxon>Pluteineae</taxon>
        <taxon>Amanitaceae</taxon>
        <taxon>Amanita</taxon>
    </lineage>
</organism>
<sequence>MNPFRGKKSDSQESSFPFSSQVAPHQEKHPTTVLPELPQASDFRTSLILKDLSKRFSVLRLQTGEPVTVRDLKHKFAEQRRRGARNQITEEEEVMLLETLGRMRSKTTPSGKSQDIIVNESAEHYPDRSTSPVNSSIHASPTSSPSGKATKRYSNNLFGSGRLRDYTYFRNAGSNLGRASSTRVSSMTPTETSISIQEISSLHDGLQTLMSETSSMKSGLDSKLTNPFILMSAADEQMVESSPAIDKLVLKRASNAFADAIKELEEETEDEVVLPRLNRPSLDSGPRQPESVADGALSSQSSLHSPAVVETGTAISSDKQVITHSDPRASPVHPRSLPGYIPGMPRPMTPRDLDLDEQRSISTTPRAMSPLPVDVASSVVSRHLSSVSASLGSVSPQPSSPPPTTTTFRPSTPSRSTPLFLQRSPSGRRTPDNGPTSGDVIEFDHPLNSSIISSRRAASPSTASVSNHIPTMLSRPTTPSNLVWKQNGHERNGSWLSDSAMSDSQSLDMQSSVSRHAVSPLPDSTMLDQVFGGDSSSNISGSTRVTRSPTPSHNSPRSVAFPNIDISPRNGSKRSSRQNTASPFLFGQYAPLVLLPVVSSSRSSLESIGSSYHSWEGEKDRCLNVFSDSDDQLPAWHDIRVERANSVMSGEFADDDEWDPEEIIGRYTALKTSDFKAMQEKLVSLSTARDEVRERAPSIRRRRPSTSQSNYSVNGRDRIASPQPASPTATSSEQISTVLGAAAGNILSRPPDVIDTSVQRVSSEPSPNTRRNRDLAQALFGDDLEKERESTPKPSYLHITKEPRSVAPEALNGADIENTNSTEKFASFRLLSPYPNIPSTIQEADLAREVQEKVEAATFALRKNPPNNEPRIERSILGSISRRRINPSQISEPRLVSASTSVDAVPIRPNPVSNSGTSKIGSRFRKLRGSLRSKNPAAANGDAAQVQTEASQSVNYDLSKPVANATENGRSKAAVASESAPTSPGLKGFMARFRSKRGVDNATLDRRGAPQVSPSVVSLATSQADRTTLPSSIANDSVGPSSGSSLLHVSEQIRSSQETAPTSLDSNTAALRQLFDAASNLGLDQNALNALIASSSSVPRPATRSGISAVAGQTEGSKRDQPMILTSENGWTWPPSSCEGEVDPKHETSNPPEAVDRLPSETRKSEDGLSENVPNAIVRRTIIYPSDSPIPSDPNSLAKKGSHRRRASVQSTSSRSIQDRVPTPPPPRSPTSKSFANGPSPPVPQLPHSLLSNAELYKTSAYVPRHSFEKSTSAYDSLYEMYGEELASATGKEFSTSSKPFLNSNPDAPALELIELANGETIWSIVNGLRDEDNESAYAGRTSFGSEFSTREGNSDGLQVHVKDHRKTGSKGSNSSFASRRRIVQGKNRPETKVYYSTSTQIGRLIENLSQGMDSGSFKFSSNPPQTGHSASSSLSLQPSTNDAHWTVEERLEHMLESIAKG</sequence>
<feature type="region of interest" description="Disordered" evidence="1">
    <location>
        <begin position="123"/>
        <end position="155"/>
    </location>
</feature>
<feature type="compositionally biased region" description="Low complexity" evidence="1">
    <location>
        <begin position="720"/>
        <end position="732"/>
    </location>
</feature>
<feature type="region of interest" description="Disordered" evidence="1">
    <location>
        <begin position="1"/>
        <end position="37"/>
    </location>
</feature>
<feature type="compositionally biased region" description="Low complexity" evidence="1">
    <location>
        <begin position="405"/>
        <end position="418"/>
    </location>
</feature>
<proteinExistence type="predicted"/>
<feature type="region of interest" description="Disordered" evidence="1">
    <location>
        <begin position="267"/>
        <end position="353"/>
    </location>
</feature>
<reference evidence="2 3" key="1">
    <citation type="submission" date="2014-04" db="EMBL/GenBank/DDBJ databases">
        <title>Evolutionary Origins and Diversification of the Mycorrhizal Mutualists.</title>
        <authorList>
            <consortium name="DOE Joint Genome Institute"/>
            <consortium name="Mycorrhizal Genomics Consortium"/>
            <person name="Kohler A."/>
            <person name="Kuo A."/>
            <person name="Nagy L.G."/>
            <person name="Floudas D."/>
            <person name="Copeland A."/>
            <person name="Barry K.W."/>
            <person name="Cichocki N."/>
            <person name="Veneault-Fourrey C."/>
            <person name="LaButti K."/>
            <person name="Lindquist E.A."/>
            <person name="Lipzen A."/>
            <person name="Lundell T."/>
            <person name="Morin E."/>
            <person name="Murat C."/>
            <person name="Riley R."/>
            <person name="Ohm R."/>
            <person name="Sun H."/>
            <person name="Tunlid A."/>
            <person name="Henrissat B."/>
            <person name="Grigoriev I.V."/>
            <person name="Hibbett D.S."/>
            <person name="Martin F."/>
        </authorList>
    </citation>
    <scope>NUCLEOTIDE SEQUENCE [LARGE SCALE GENOMIC DNA]</scope>
    <source>
        <strain evidence="2 3">Koide BX008</strain>
    </source>
</reference>
<evidence type="ECO:0000256" key="1">
    <source>
        <dbReference type="SAM" id="MobiDB-lite"/>
    </source>
</evidence>
<feature type="compositionally biased region" description="Low complexity" evidence="1">
    <location>
        <begin position="1430"/>
        <end position="1440"/>
    </location>
</feature>
<feature type="region of interest" description="Disordered" evidence="1">
    <location>
        <begin position="1345"/>
        <end position="1392"/>
    </location>
</feature>
<feature type="region of interest" description="Disordered" evidence="1">
    <location>
        <begin position="389"/>
        <end position="579"/>
    </location>
</feature>
<feature type="compositionally biased region" description="Polar residues" evidence="1">
    <location>
        <begin position="313"/>
        <end position="323"/>
    </location>
</feature>
<dbReference type="STRING" id="946122.A0A0C2TN39"/>
<feature type="compositionally biased region" description="Low complexity" evidence="1">
    <location>
        <begin position="1182"/>
        <end position="1196"/>
    </location>
</feature>
<feature type="compositionally biased region" description="Low complexity" evidence="1">
    <location>
        <begin position="12"/>
        <end position="21"/>
    </location>
</feature>
<feature type="compositionally biased region" description="Basic and acidic residues" evidence="1">
    <location>
        <begin position="688"/>
        <end position="697"/>
    </location>
</feature>
<accession>A0A0C2TN39</accession>
<feature type="compositionally biased region" description="Polar residues" evidence="1">
    <location>
        <begin position="1416"/>
        <end position="1429"/>
    </location>
</feature>
<evidence type="ECO:0000313" key="2">
    <source>
        <dbReference type="EMBL" id="KIL68589.1"/>
    </source>
</evidence>
<dbReference type="HOGENOM" id="CLU_250677_0_0_1"/>
<feature type="region of interest" description="Disordered" evidence="1">
    <location>
        <begin position="686"/>
        <end position="733"/>
    </location>
</feature>
<dbReference type="InParanoid" id="A0A0C2TN39"/>
<dbReference type="OrthoDB" id="3259825at2759"/>
<feature type="compositionally biased region" description="Polar residues" evidence="1">
    <location>
        <begin position="474"/>
        <end position="484"/>
    </location>
</feature>
<feature type="region of interest" description="Disordered" evidence="1">
    <location>
        <begin position="932"/>
        <end position="988"/>
    </location>
</feature>